<name>A0A7Z7IJR8_9MYCO</name>
<accession>A0A7Z7IJR8</accession>
<feature type="transmembrane region" description="Helical" evidence="1">
    <location>
        <begin position="59"/>
        <end position="77"/>
    </location>
</feature>
<reference evidence="2 3" key="1">
    <citation type="submission" date="2017-10" db="EMBL/GenBank/DDBJ databases">
        <authorList>
            <consortium name="Urmite Genomes"/>
        </authorList>
    </citation>
    <scope>NUCLEOTIDE SEQUENCE [LARGE SCALE GENOMIC DNA]</scope>
    <source>
        <strain evidence="2 3">FB-527</strain>
    </source>
</reference>
<gene>
    <name evidence="2" type="ORF">MSIMFB_01451</name>
</gene>
<dbReference type="Proteomes" id="UP000554965">
    <property type="component" value="Unassembled WGS sequence"/>
</dbReference>
<sequence>MKTMATVWHSERMAGKEIDRIRAKSALEVIKQHPLLVLFALSPAIAVLGVIWWLAGAGWAIAAALVLLVAGGALVVLKR</sequence>
<organism evidence="2 3">
    <name type="scientific">Mycobacterium simulans</name>
    <dbReference type="NCBI Taxonomy" id="627089"/>
    <lineage>
        <taxon>Bacteria</taxon>
        <taxon>Bacillati</taxon>
        <taxon>Actinomycetota</taxon>
        <taxon>Actinomycetes</taxon>
        <taxon>Mycobacteriales</taxon>
        <taxon>Mycobacteriaceae</taxon>
        <taxon>Mycobacterium</taxon>
    </lineage>
</organism>
<dbReference type="EMBL" id="OCTY01000002">
    <property type="protein sequence ID" value="SOJ53953.1"/>
    <property type="molecule type" value="Genomic_DNA"/>
</dbReference>
<protein>
    <submittedName>
        <fullName evidence="2">Uncharacterized protein</fullName>
    </submittedName>
</protein>
<dbReference type="AlphaFoldDB" id="A0A7Z7IJR8"/>
<keyword evidence="1" id="KW-0472">Membrane</keyword>
<evidence type="ECO:0000313" key="3">
    <source>
        <dbReference type="Proteomes" id="UP000554965"/>
    </source>
</evidence>
<comment type="caution">
    <text evidence="2">The sequence shown here is derived from an EMBL/GenBank/DDBJ whole genome shotgun (WGS) entry which is preliminary data.</text>
</comment>
<evidence type="ECO:0000313" key="2">
    <source>
        <dbReference type="EMBL" id="SOJ53953.1"/>
    </source>
</evidence>
<proteinExistence type="predicted"/>
<keyword evidence="1" id="KW-0812">Transmembrane</keyword>
<feature type="transmembrane region" description="Helical" evidence="1">
    <location>
        <begin position="35"/>
        <end position="53"/>
    </location>
</feature>
<keyword evidence="1" id="KW-1133">Transmembrane helix</keyword>
<keyword evidence="3" id="KW-1185">Reference proteome</keyword>
<evidence type="ECO:0000256" key="1">
    <source>
        <dbReference type="SAM" id="Phobius"/>
    </source>
</evidence>